<keyword evidence="8" id="KW-1185">Reference proteome</keyword>
<evidence type="ECO:0000256" key="3">
    <source>
        <dbReference type="ARBA" id="ARBA00048505"/>
    </source>
</evidence>
<dbReference type="Pfam" id="PF00753">
    <property type="entry name" value="Lactamase_B"/>
    <property type="match status" value="1"/>
</dbReference>
<dbReference type="RefSeq" id="WP_244192683.1">
    <property type="nucleotide sequence ID" value="NZ_QGTZ01000001.1"/>
</dbReference>
<comment type="caution">
    <text evidence="5">The sequence shown here is derived from an EMBL/GenBank/DDBJ whole genome shotgun (WGS) entry which is preliminary data.</text>
</comment>
<dbReference type="GO" id="GO:0016787">
    <property type="term" value="F:hydrolase activity"/>
    <property type="evidence" value="ECO:0007669"/>
    <property type="project" value="UniProtKB-KW"/>
</dbReference>
<dbReference type="InterPro" id="IPR050855">
    <property type="entry name" value="NDM-1-like"/>
</dbReference>
<evidence type="ECO:0000256" key="2">
    <source>
        <dbReference type="ARBA" id="ARBA00034301"/>
    </source>
</evidence>
<sequence>MNNQPMDITVLNLHIVTPAGKNPIYPVMLRDEDGITLVDTGMIGQFAELQSALEHEGVQLSDIKRIILTHSDIDHIGNLGALVNAIPEVEIWAHSDEIPFITGKEPMIKFTPERKALLPEPIAELAEQLISQRTEFKISKVLEDGDMLPLQGGIQVIHTPGHTPGHICLYFREQHFLLAADELRVVDDELVGPAPPATPDMPEALRSLKRLLGLKLEKVLCYHGGEFTDEPSKRIAELEESAD</sequence>
<evidence type="ECO:0000313" key="7">
    <source>
        <dbReference type="Proteomes" id="UP000247078"/>
    </source>
</evidence>
<dbReference type="Proteomes" id="UP000247078">
    <property type="component" value="Unassembled WGS sequence"/>
</dbReference>
<comment type="catalytic activity">
    <reaction evidence="3">
        <text>3',5'-cyclic UMP + H2O = UMP + H(+)</text>
        <dbReference type="Rhea" id="RHEA:70575"/>
        <dbReference type="ChEBI" id="CHEBI:15377"/>
        <dbReference type="ChEBI" id="CHEBI:15378"/>
        <dbReference type="ChEBI" id="CHEBI:57865"/>
        <dbReference type="ChEBI" id="CHEBI:184387"/>
    </reaction>
    <physiologicalReaction direction="left-to-right" evidence="3">
        <dbReference type="Rhea" id="RHEA:70576"/>
    </physiologicalReaction>
</comment>
<accession>A0A855YE03</accession>
<evidence type="ECO:0000313" key="6">
    <source>
        <dbReference type="EMBL" id="RAI86118.1"/>
    </source>
</evidence>
<keyword evidence="5" id="KW-0378">Hydrolase</keyword>
<protein>
    <submittedName>
        <fullName evidence="5">Glyoxylase-like metal-dependent hydrolase (Beta-lactamase superfamily II)</fullName>
    </submittedName>
</protein>
<name>A0A855YE03_9BACL</name>
<gene>
    <name evidence="6" type="ORF">DET54_11961</name>
    <name evidence="5" type="ORF">DET56_101607</name>
</gene>
<dbReference type="PANTHER" id="PTHR42951">
    <property type="entry name" value="METALLO-BETA-LACTAMASE DOMAIN-CONTAINING"/>
    <property type="match status" value="1"/>
</dbReference>
<comment type="catalytic activity">
    <reaction evidence="1">
        <text>3',5'-cyclic CMP + H2O = CMP + H(+)</text>
        <dbReference type="Rhea" id="RHEA:72675"/>
        <dbReference type="ChEBI" id="CHEBI:15377"/>
        <dbReference type="ChEBI" id="CHEBI:15378"/>
        <dbReference type="ChEBI" id="CHEBI:58003"/>
        <dbReference type="ChEBI" id="CHEBI:60377"/>
    </reaction>
    <physiologicalReaction direction="left-to-right" evidence="1">
        <dbReference type="Rhea" id="RHEA:72676"/>
    </physiologicalReaction>
</comment>
<dbReference type="Proteomes" id="UP000248827">
    <property type="component" value="Unassembled WGS sequence"/>
</dbReference>
<dbReference type="CDD" id="cd07721">
    <property type="entry name" value="yflN-like_MBL-fold"/>
    <property type="match status" value="1"/>
</dbReference>
<reference evidence="5 7" key="1">
    <citation type="submission" date="2018-05" db="EMBL/GenBank/DDBJ databases">
        <title>Freshwater and sediment microbial communities from various areas in North America, analyzing microbe dynamics in response to fracking.</title>
        <authorList>
            <person name="Lamendella R."/>
        </authorList>
    </citation>
    <scope>NUCLEOTIDE SEQUENCE [LARGE SCALE GENOMIC DNA]</scope>
    <source>
        <strain evidence="5 7">DB-3</strain>
        <strain evidence="6 8">NG-13</strain>
    </source>
</reference>
<dbReference type="SUPFAM" id="SSF56281">
    <property type="entry name" value="Metallo-hydrolase/oxidoreductase"/>
    <property type="match status" value="1"/>
</dbReference>
<dbReference type="InterPro" id="IPR036866">
    <property type="entry name" value="RibonucZ/Hydroxyglut_hydro"/>
</dbReference>
<dbReference type="Gene3D" id="3.60.15.10">
    <property type="entry name" value="Ribonuclease Z/Hydroxyacylglutathione hydrolase-like"/>
    <property type="match status" value="1"/>
</dbReference>
<evidence type="ECO:0000259" key="4">
    <source>
        <dbReference type="SMART" id="SM00849"/>
    </source>
</evidence>
<dbReference type="EMBL" id="QGTZ01000001">
    <property type="protein sequence ID" value="PWW45398.1"/>
    <property type="molecule type" value="Genomic_DNA"/>
</dbReference>
<dbReference type="SMART" id="SM00849">
    <property type="entry name" value="Lactamase_B"/>
    <property type="match status" value="1"/>
</dbReference>
<comment type="function">
    <text evidence="2">Counteracts the endogenous Pycsar antiviral defense system. Phosphodiesterase that enables metal-dependent hydrolysis of host cyclic nucleotide Pycsar defense signals such as cCMP and cUMP.</text>
</comment>
<evidence type="ECO:0000313" key="8">
    <source>
        <dbReference type="Proteomes" id="UP000248827"/>
    </source>
</evidence>
<organism evidence="5 7">
    <name type="scientific">Paenibacillus pabuli</name>
    <dbReference type="NCBI Taxonomy" id="1472"/>
    <lineage>
        <taxon>Bacteria</taxon>
        <taxon>Bacillati</taxon>
        <taxon>Bacillota</taxon>
        <taxon>Bacilli</taxon>
        <taxon>Bacillales</taxon>
        <taxon>Paenibacillaceae</taxon>
        <taxon>Paenibacillus</taxon>
    </lineage>
</organism>
<dbReference type="PANTHER" id="PTHR42951:SF15">
    <property type="entry name" value="METALLO-BETA-LACTAMASE SUPERFAMILY PROTEIN"/>
    <property type="match status" value="1"/>
</dbReference>
<feature type="domain" description="Metallo-beta-lactamase" evidence="4">
    <location>
        <begin position="23"/>
        <end position="223"/>
    </location>
</feature>
<dbReference type="AlphaFoldDB" id="A0A855YE03"/>
<dbReference type="InterPro" id="IPR001279">
    <property type="entry name" value="Metallo-B-lactamas"/>
</dbReference>
<proteinExistence type="predicted"/>
<evidence type="ECO:0000256" key="1">
    <source>
        <dbReference type="ARBA" id="ARBA00034221"/>
    </source>
</evidence>
<evidence type="ECO:0000313" key="5">
    <source>
        <dbReference type="EMBL" id="PWW45398.1"/>
    </source>
</evidence>
<dbReference type="EMBL" id="QLLI01000019">
    <property type="protein sequence ID" value="RAI86118.1"/>
    <property type="molecule type" value="Genomic_DNA"/>
</dbReference>